<dbReference type="KEGG" id="tau:Tola_0203"/>
<keyword evidence="2" id="KW-1185">Reference proteome</keyword>
<sequence length="183" mass="19945">MKNKFFMAACGVFLSACSSTPDPTLLDLTMTADADLNPDLTSRPSPMIVKLVELKSHTAFGNADYFALAGNTKNTLGPDYVAEEVLPVRPGESKTLKLRLHPGSRFIGVIAEYRALDKAVWRYVIQPEKEDFSAIRLALTRDAIRPLTPAQYEDKQGSATALNVSQIEQKTTGVASNSAVNLQ</sequence>
<proteinExistence type="predicted"/>
<protein>
    <submittedName>
        <fullName evidence="1">Type VI secretion lipoprotein, VC_A0113 family</fullName>
    </submittedName>
</protein>
<dbReference type="OrthoDB" id="5471061at2"/>
<dbReference type="NCBIfam" id="TIGR03352">
    <property type="entry name" value="VI_chp_3"/>
    <property type="match status" value="1"/>
</dbReference>
<dbReference type="PROSITE" id="PS51257">
    <property type="entry name" value="PROKAR_LIPOPROTEIN"/>
    <property type="match status" value="1"/>
</dbReference>
<dbReference type="EMBL" id="CP001616">
    <property type="protein sequence ID" value="ACQ91833.1"/>
    <property type="molecule type" value="Genomic_DNA"/>
</dbReference>
<dbReference type="Proteomes" id="UP000009073">
    <property type="component" value="Chromosome"/>
</dbReference>
<dbReference type="PANTHER" id="PTHR37625">
    <property type="entry name" value="OUTER MEMBRANE LIPOPROTEIN-RELATED"/>
    <property type="match status" value="1"/>
</dbReference>
<name>C4L8G3_TOLAT</name>
<dbReference type="RefSeq" id="WP_012728432.1">
    <property type="nucleotide sequence ID" value="NC_012691.1"/>
</dbReference>
<dbReference type="eggNOG" id="COG3521">
    <property type="taxonomic scope" value="Bacteria"/>
</dbReference>
<dbReference type="InterPro" id="IPR017734">
    <property type="entry name" value="T6SS_SciN"/>
</dbReference>
<dbReference type="HOGENOM" id="CLU_092347_1_0_6"/>
<organism evidence="1 2">
    <name type="scientific">Tolumonas auensis (strain DSM 9187 / NBRC 110442 / TA 4)</name>
    <dbReference type="NCBI Taxonomy" id="595494"/>
    <lineage>
        <taxon>Bacteria</taxon>
        <taxon>Pseudomonadati</taxon>
        <taxon>Pseudomonadota</taxon>
        <taxon>Gammaproteobacteria</taxon>
        <taxon>Aeromonadales</taxon>
        <taxon>Aeromonadaceae</taxon>
        <taxon>Tolumonas</taxon>
    </lineage>
</organism>
<dbReference type="Gene3D" id="2.60.40.4150">
    <property type="entry name" value="Type VI secretion system, lipoprotein SciN"/>
    <property type="match status" value="1"/>
</dbReference>
<dbReference type="Pfam" id="PF12790">
    <property type="entry name" value="T6SS-SciN"/>
    <property type="match status" value="1"/>
</dbReference>
<dbReference type="AlphaFoldDB" id="C4L8G3"/>
<evidence type="ECO:0000313" key="2">
    <source>
        <dbReference type="Proteomes" id="UP000009073"/>
    </source>
</evidence>
<dbReference type="InterPro" id="IPR038706">
    <property type="entry name" value="Type_VI_SciN-like_sf"/>
</dbReference>
<evidence type="ECO:0000313" key="1">
    <source>
        <dbReference type="EMBL" id="ACQ91833.1"/>
    </source>
</evidence>
<keyword evidence="1" id="KW-0449">Lipoprotein</keyword>
<reference evidence="1 2" key="2">
    <citation type="journal article" date="2011" name="Stand. Genomic Sci.">
        <title>Complete genome sequence of Tolumonas auensis type strain (TA 4).</title>
        <authorList>
            <person name="Chertkov O."/>
            <person name="Copeland A."/>
            <person name="Lucas S."/>
            <person name="Lapidus A."/>
            <person name="Berry K.W."/>
            <person name="Detter J.C."/>
            <person name="Del Rio T.G."/>
            <person name="Hammon N."/>
            <person name="Dalin E."/>
            <person name="Tice H."/>
            <person name="Pitluck S."/>
            <person name="Richardson P."/>
            <person name="Bruce D."/>
            <person name="Goodwin L."/>
            <person name="Han C."/>
            <person name="Tapia R."/>
            <person name="Saunders E."/>
            <person name="Schmutz J."/>
            <person name="Brettin T."/>
            <person name="Larimer F."/>
            <person name="Land M."/>
            <person name="Hauser L."/>
            <person name="Spring S."/>
            <person name="Rohde M."/>
            <person name="Kyrpides N.C."/>
            <person name="Ivanova N."/>
            <person name="Goker M."/>
            <person name="Beller H.R."/>
            <person name="Klenk H.P."/>
            <person name="Woyke T."/>
        </authorList>
    </citation>
    <scope>NUCLEOTIDE SEQUENCE [LARGE SCALE GENOMIC DNA]</scope>
    <source>
        <strain evidence="2">DSM 9187 / TA4</strain>
    </source>
</reference>
<accession>C4L8G3</accession>
<gene>
    <name evidence="1" type="ordered locus">Tola_0203</name>
</gene>
<dbReference type="PANTHER" id="PTHR37625:SF4">
    <property type="entry name" value="OUTER MEMBRANE LIPOPROTEIN"/>
    <property type="match status" value="1"/>
</dbReference>
<reference evidence="2" key="1">
    <citation type="submission" date="2009-05" db="EMBL/GenBank/DDBJ databases">
        <title>Complete sequence of Tolumonas auensis DSM 9187.</title>
        <authorList>
            <consortium name="US DOE Joint Genome Institute"/>
            <person name="Lucas S."/>
            <person name="Copeland A."/>
            <person name="Lapidus A."/>
            <person name="Glavina del Rio T."/>
            <person name="Tice H."/>
            <person name="Bruce D."/>
            <person name="Goodwin L."/>
            <person name="Pitluck S."/>
            <person name="Chertkov O."/>
            <person name="Brettin T."/>
            <person name="Detter J.C."/>
            <person name="Han C."/>
            <person name="Larimer F."/>
            <person name="Land M."/>
            <person name="Hauser L."/>
            <person name="Kyrpides N."/>
            <person name="Mikhailova N."/>
            <person name="Spring S."/>
            <person name="Beller H."/>
        </authorList>
    </citation>
    <scope>NUCLEOTIDE SEQUENCE [LARGE SCALE GENOMIC DNA]</scope>
    <source>
        <strain evidence="2">DSM 9187 / TA4</strain>
    </source>
</reference>
<dbReference type="STRING" id="595494.Tola_0203"/>